<organism evidence="12 13">
    <name type="scientific">Hadarchaeum yellowstonense</name>
    <dbReference type="NCBI Taxonomy" id="1776334"/>
    <lineage>
        <taxon>Archaea</taxon>
        <taxon>Methanobacteriati</taxon>
        <taxon>Candidatus Hadarchaeota</taxon>
        <taxon>Candidatus Hadarchaeia</taxon>
        <taxon>Candidatus Hadarchaeales</taxon>
        <taxon>Candidatus Hadarchaeaceae</taxon>
        <taxon>Candidatus Hadarchaeum</taxon>
    </lineage>
</organism>
<dbReference type="Proteomes" id="UP000074294">
    <property type="component" value="Unassembled WGS sequence"/>
</dbReference>
<dbReference type="EMBL" id="LQMQ01000044">
    <property type="protein sequence ID" value="KUO40303.1"/>
    <property type="molecule type" value="Genomic_DNA"/>
</dbReference>
<dbReference type="InterPro" id="IPR030393">
    <property type="entry name" value="G_ENGB_dom"/>
</dbReference>
<evidence type="ECO:0000256" key="5">
    <source>
        <dbReference type="ARBA" id="ARBA00022741"/>
    </source>
</evidence>
<keyword evidence="5 10" id="KW-0547">Nucleotide-binding</keyword>
<sequence>MVVLMEIVLVGRSNVGKSSVIRQLTGKKIPIGKRPGVTRRITRYKVGRMEIVDMPGFGFMSGVPQPLQEKIKTEIVHYLEKNRDRIMFAMEVIDARAFSEIVERWQRRGQIPVDVEMFSFLNELNLNPLVVANKIDLIQRGYRDVVLDDICDKLGLPPPWRQWIDTLVPVSAKTGEGIPELKRLIKQRIQDLGMGRLLGWLK</sequence>
<evidence type="ECO:0000256" key="3">
    <source>
        <dbReference type="ARBA" id="ARBA00022618"/>
    </source>
</evidence>
<keyword evidence="6" id="KW-0460">Magnesium</keyword>
<dbReference type="InterPro" id="IPR019987">
    <property type="entry name" value="GTP-bd_ribosome_bio_YsxC"/>
</dbReference>
<dbReference type="STRING" id="1776334.APZ16_06125"/>
<evidence type="ECO:0000313" key="13">
    <source>
        <dbReference type="Proteomes" id="UP000074294"/>
    </source>
</evidence>
<keyword evidence="7 10" id="KW-0342">GTP-binding</keyword>
<dbReference type="InterPro" id="IPR006073">
    <property type="entry name" value="GTP-bd"/>
</dbReference>
<evidence type="ECO:0000313" key="12">
    <source>
        <dbReference type="EMBL" id="KUO40303.1"/>
    </source>
</evidence>
<gene>
    <name evidence="10" type="primary">engB</name>
    <name evidence="12" type="ORF">APZ16_06125</name>
</gene>
<evidence type="ECO:0000256" key="9">
    <source>
        <dbReference type="ARBA" id="ARBA00023306"/>
    </source>
</evidence>
<dbReference type="PRINTS" id="PR00449">
    <property type="entry name" value="RASTRNSFRMNG"/>
</dbReference>
<evidence type="ECO:0000256" key="6">
    <source>
        <dbReference type="ARBA" id="ARBA00022842"/>
    </source>
</evidence>
<dbReference type="PANTHER" id="PTHR11649:SF13">
    <property type="entry name" value="ENGB-TYPE G DOMAIN-CONTAINING PROTEIN"/>
    <property type="match status" value="1"/>
</dbReference>
<dbReference type="PROSITE" id="PS51706">
    <property type="entry name" value="G_ENGB"/>
    <property type="match status" value="1"/>
</dbReference>
<proteinExistence type="inferred from homology"/>
<comment type="similarity">
    <text evidence="2 10">Belongs to the TRAFAC class TrmE-Era-EngA-EngB-Septin-like GTPase superfamily. EngB GTPase family.</text>
</comment>
<reference evidence="12 13" key="1">
    <citation type="journal article" date="2016" name="Nat. Microbiol.">
        <title>Genomic inference of the metabolism of cosmopolitan subsurface Archaea, Hadesarchaea.</title>
        <authorList>
            <person name="Baker B.J."/>
            <person name="Saw J.H."/>
            <person name="Lind A.E."/>
            <person name="Lazar C.S."/>
            <person name="Hinrichs K.-U."/>
            <person name="Teske A.P."/>
            <person name="Ettema T.J."/>
        </authorList>
    </citation>
    <scope>NUCLEOTIDE SEQUENCE [LARGE SCALE GENOMIC DNA]</scope>
</reference>
<keyword evidence="3 10" id="KW-0132">Cell division</keyword>
<dbReference type="Pfam" id="PF01926">
    <property type="entry name" value="MMR_HSR1"/>
    <property type="match status" value="1"/>
</dbReference>
<evidence type="ECO:0000256" key="1">
    <source>
        <dbReference type="ARBA" id="ARBA00001946"/>
    </source>
</evidence>
<dbReference type="GO" id="GO:0046872">
    <property type="term" value="F:metal ion binding"/>
    <property type="evidence" value="ECO:0007669"/>
    <property type="project" value="UniProtKB-KW"/>
</dbReference>
<comment type="cofactor">
    <cofactor evidence="1">
        <name>Mg(2+)</name>
        <dbReference type="ChEBI" id="CHEBI:18420"/>
    </cofactor>
</comment>
<dbReference type="CDD" id="cd01876">
    <property type="entry name" value="YihA_EngB"/>
    <property type="match status" value="1"/>
</dbReference>
<evidence type="ECO:0000256" key="8">
    <source>
        <dbReference type="ARBA" id="ARBA00023210"/>
    </source>
</evidence>
<dbReference type="PANTHER" id="PTHR11649">
    <property type="entry name" value="MSS1/TRME-RELATED GTP-BINDING PROTEIN"/>
    <property type="match status" value="1"/>
</dbReference>
<evidence type="ECO:0000256" key="4">
    <source>
        <dbReference type="ARBA" id="ARBA00022723"/>
    </source>
</evidence>
<dbReference type="AlphaFoldDB" id="A0A147JV00"/>
<keyword evidence="9 10" id="KW-0131">Cell cycle</keyword>
<dbReference type="GO" id="GO:0051301">
    <property type="term" value="P:cell division"/>
    <property type="evidence" value="ECO:0007669"/>
    <property type="project" value="UniProtKB-KW"/>
</dbReference>
<evidence type="ECO:0000256" key="7">
    <source>
        <dbReference type="ARBA" id="ARBA00023134"/>
    </source>
</evidence>
<dbReference type="NCBIfam" id="NF003255">
    <property type="entry name" value="PRK04213.1"/>
    <property type="match status" value="1"/>
</dbReference>
<feature type="domain" description="EngB-type G" evidence="11">
    <location>
        <begin position="3"/>
        <end position="191"/>
    </location>
</feature>
<dbReference type="Gene3D" id="3.40.50.300">
    <property type="entry name" value="P-loop containing nucleotide triphosphate hydrolases"/>
    <property type="match status" value="1"/>
</dbReference>
<evidence type="ECO:0000256" key="2">
    <source>
        <dbReference type="ARBA" id="ARBA00009638"/>
    </source>
</evidence>
<protein>
    <recommendedName>
        <fullName evidence="10">Probable GTP-binding protein EngB</fullName>
    </recommendedName>
</protein>
<keyword evidence="8 10" id="KW-0717">Septation</keyword>
<evidence type="ECO:0000259" key="11">
    <source>
        <dbReference type="PROSITE" id="PS51706"/>
    </source>
</evidence>
<dbReference type="GO" id="GO:0005525">
    <property type="term" value="F:GTP binding"/>
    <property type="evidence" value="ECO:0007669"/>
    <property type="project" value="UniProtKB-UniRule"/>
</dbReference>
<accession>A0A147JV00</accession>
<dbReference type="HAMAP" id="MF_00321">
    <property type="entry name" value="GTPase_EngB"/>
    <property type="match status" value="1"/>
</dbReference>
<evidence type="ECO:0000256" key="10">
    <source>
        <dbReference type="HAMAP-Rule" id="MF_00321"/>
    </source>
</evidence>
<comment type="function">
    <text evidence="10">Necessary for normal cell division and for the maintenance of normal septation.</text>
</comment>
<name>A0A147JV00_HADYE</name>
<keyword evidence="4" id="KW-0479">Metal-binding</keyword>
<dbReference type="SUPFAM" id="SSF52540">
    <property type="entry name" value="P-loop containing nucleoside triphosphate hydrolases"/>
    <property type="match status" value="1"/>
</dbReference>
<comment type="caution">
    <text evidence="12">The sequence shown here is derived from an EMBL/GenBank/DDBJ whole genome shotgun (WGS) entry which is preliminary data.</text>
</comment>
<dbReference type="InterPro" id="IPR027417">
    <property type="entry name" value="P-loop_NTPase"/>
</dbReference>